<protein>
    <submittedName>
        <fullName evidence="1">Glycoside hydrolase family 125 protein</fullName>
    </submittedName>
</protein>
<dbReference type="PIRSF" id="PIRSF028846">
    <property type="entry name" value="UCP028846"/>
    <property type="match status" value="1"/>
</dbReference>
<dbReference type="PANTHER" id="PTHR31047">
    <property type="entry name" value="MEIOTICALLY UP-REGULATED GENE 157 PROTEIN"/>
    <property type="match status" value="1"/>
</dbReference>
<dbReference type="InterPro" id="IPR008928">
    <property type="entry name" value="6-hairpin_glycosidase_sf"/>
</dbReference>
<sequence>MRPPADRERLDRLLQHVWTGSVERRGDLTWLLTGDIPAMWLRDSAATMRPFVLWAAEDEEVRRTIEGVVRQQWRLIALDPRANAFGSGRRWWHRLDRPRPAPGVWERKYELDSLAFPIQLAWQLWKVTGSTAALDEVHAGLPEVLGMWRSEQRHDRSAYRFRRPFGSLARGGRGSSVGQTGMTWSGFRPSDDRARHGYSIPGNLMAAHSLAMAAELCQAVWRDLPLAQDCRALAAELRDGVLCHGTLRDGSCAYEVDGLGRQLLADDANMPSLLSLPLLAGVRADDPGYLATRARVLSPANPWFASGSAAAGIGSEHTPRGRVWPIALAVQGLTATDPTEAQQMADLLAATTAGTGLAHEAFDADHPHRFSRADFAWANAMWAELLMALDGRRLPVGPAIISAP</sequence>
<evidence type="ECO:0000313" key="2">
    <source>
        <dbReference type="Proteomes" id="UP001596266"/>
    </source>
</evidence>
<reference evidence="2" key="1">
    <citation type="journal article" date="2019" name="Int. J. Syst. Evol. Microbiol.">
        <title>The Global Catalogue of Microorganisms (GCM) 10K type strain sequencing project: providing services to taxonomists for standard genome sequencing and annotation.</title>
        <authorList>
            <consortium name="The Broad Institute Genomics Platform"/>
            <consortium name="The Broad Institute Genome Sequencing Center for Infectious Disease"/>
            <person name="Wu L."/>
            <person name="Ma J."/>
        </authorList>
    </citation>
    <scope>NUCLEOTIDE SEQUENCE [LARGE SCALE GENOMIC DNA]</scope>
    <source>
        <strain evidence="2">CGMCC 1.15277</strain>
    </source>
</reference>
<name>A0ABW1X2U6_9ACTN</name>
<evidence type="ECO:0000313" key="1">
    <source>
        <dbReference type="EMBL" id="MFC6396191.1"/>
    </source>
</evidence>
<proteinExistence type="predicted"/>
<keyword evidence="2" id="KW-1185">Reference proteome</keyword>
<accession>A0ABW1X2U6</accession>
<dbReference type="Proteomes" id="UP001596266">
    <property type="component" value="Unassembled WGS sequence"/>
</dbReference>
<dbReference type="InterPro" id="IPR012341">
    <property type="entry name" value="6hp_glycosidase-like_sf"/>
</dbReference>
<keyword evidence="1" id="KW-0378">Hydrolase</keyword>
<dbReference type="InterPro" id="IPR008313">
    <property type="entry name" value="GH125"/>
</dbReference>
<dbReference type="Gene3D" id="1.50.10.10">
    <property type="match status" value="1"/>
</dbReference>
<comment type="caution">
    <text evidence="1">The sequence shown here is derived from an EMBL/GenBank/DDBJ whole genome shotgun (WGS) entry which is preliminary data.</text>
</comment>
<dbReference type="EMBL" id="JBHSUA010000009">
    <property type="protein sequence ID" value="MFC6396191.1"/>
    <property type="molecule type" value="Genomic_DNA"/>
</dbReference>
<gene>
    <name evidence="1" type="ORF">ACFP57_04190</name>
</gene>
<dbReference type="GO" id="GO:0016787">
    <property type="term" value="F:hydrolase activity"/>
    <property type="evidence" value="ECO:0007669"/>
    <property type="project" value="UniProtKB-KW"/>
</dbReference>
<dbReference type="Pfam" id="PF06824">
    <property type="entry name" value="Glyco_hydro_125"/>
    <property type="match status" value="1"/>
</dbReference>
<dbReference type="SMART" id="SM01149">
    <property type="entry name" value="DUF1237"/>
    <property type="match status" value="1"/>
</dbReference>
<dbReference type="SUPFAM" id="SSF48208">
    <property type="entry name" value="Six-hairpin glycosidases"/>
    <property type="match status" value="1"/>
</dbReference>
<organism evidence="1 2">
    <name type="scientific">Luteococcus sanguinis</name>
    <dbReference type="NCBI Taxonomy" id="174038"/>
    <lineage>
        <taxon>Bacteria</taxon>
        <taxon>Bacillati</taxon>
        <taxon>Actinomycetota</taxon>
        <taxon>Actinomycetes</taxon>
        <taxon>Propionibacteriales</taxon>
        <taxon>Propionibacteriaceae</taxon>
        <taxon>Luteococcus</taxon>
    </lineage>
</organism>
<dbReference type="RefSeq" id="WP_343885188.1">
    <property type="nucleotide sequence ID" value="NZ_BAAAKI010000004.1"/>
</dbReference>
<dbReference type="PANTHER" id="PTHR31047:SF0">
    <property type="entry name" value="MEIOTICALLY UP-REGULATED GENE 157 PROTEIN"/>
    <property type="match status" value="1"/>
</dbReference>